<dbReference type="EMBL" id="DF968078">
    <property type="protein sequence ID" value="GAP03579.1"/>
    <property type="molecule type" value="Genomic_DNA"/>
</dbReference>
<gene>
    <name evidence="1" type="ORF">FTRO_0011220</name>
</gene>
<dbReference type="AlphaFoldDB" id="A0A3F3HBE4"/>
<dbReference type="RefSeq" id="WP_059393106.1">
    <property type="nucleotide sequence ID" value="NZ_DF968078.1"/>
</dbReference>
<proteinExistence type="predicted"/>
<name>A0A3F3HBE4_9LACO</name>
<organism evidence="1">
    <name type="scientific">Fructobacillus tropaeoli</name>
    <dbReference type="NCBI Taxonomy" id="709323"/>
    <lineage>
        <taxon>Bacteria</taxon>
        <taxon>Bacillati</taxon>
        <taxon>Bacillota</taxon>
        <taxon>Bacilli</taxon>
        <taxon>Lactobacillales</taxon>
        <taxon>Lactobacillaceae</taxon>
        <taxon>Fructobacillus</taxon>
    </lineage>
</organism>
<sequence>MFKDISNSLLQFDSSLRVENQSIEEKKELAQELVTLLYMMEEGKNRLSYVKHFQKASDEPDPRFGSFTDLDCRLRVVLADPKNEDLRDLIENNYPDLKRIISQKFAGQNAEDSILKHWYLSEKSARSAKYLIGVAAVDKRILGIYKIGGSKAIELEGVWVSFKYDEIEEILKPVSEKEKNKDNYVAEELKQWTGRNPILYLKEYFTNAKGESILSSQTKEGLARQLKIEPKEFDQLGDREIIVVRTVDLN</sequence>
<protein>
    <submittedName>
        <fullName evidence="1">Uncharacterized protein</fullName>
    </submittedName>
</protein>
<accession>A0A3F3HBE4</accession>
<dbReference type="Proteomes" id="UP000064514">
    <property type="component" value="Unassembled WGS sequence"/>
</dbReference>
<reference evidence="1" key="1">
    <citation type="journal article" date="2015" name="BMC Genomics">
        <title>Comparative genomics of Fructobacillus spp. and Leuconostoc spp. reveals niche-specific evolution of Fructobacillus spp.</title>
        <authorList>
            <person name="Endo A."/>
            <person name="Tanizawa Y."/>
            <person name="Tanaka N."/>
            <person name="Maeno S."/>
            <person name="Kumar H."/>
            <person name="Shiwa Y."/>
            <person name="Okada S."/>
            <person name="Yoshikawa H."/>
            <person name="Dicks L."/>
            <person name="Nakagawa J."/>
            <person name="Arita M."/>
        </authorList>
    </citation>
    <scope>NUCLEOTIDE SEQUENCE [LARGE SCALE GENOMIC DNA]</scope>
    <source>
        <strain evidence="1">F214-1</strain>
    </source>
</reference>
<evidence type="ECO:0000313" key="1">
    <source>
        <dbReference type="EMBL" id="GAP03579.1"/>
    </source>
</evidence>